<dbReference type="AlphaFoldDB" id="X1JXV8"/>
<accession>X1JXV8</accession>
<dbReference type="EMBL" id="BARU01038584">
    <property type="protein sequence ID" value="GAH86235.1"/>
    <property type="molecule type" value="Genomic_DNA"/>
</dbReference>
<comment type="caution">
    <text evidence="1">The sequence shown here is derived from an EMBL/GenBank/DDBJ whole genome shotgun (WGS) entry which is preliminary data.</text>
</comment>
<protein>
    <submittedName>
        <fullName evidence="1">Uncharacterized protein</fullName>
    </submittedName>
</protein>
<sequence length="95" mass="10654">MNLKDKEKTKNETALFPLEKILGTSMSDYTTSVGKSPRDYELIGVHLSAGIYVNKDYLKKFQEAIPKNAEMVVDYRFFCASGPRSIFSGTALIPK</sequence>
<gene>
    <name evidence="1" type="ORF">S03H2_59941</name>
</gene>
<organism evidence="1">
    <name type="scientific">marine sediment metagenome</name>
    <dbReference type="NCBI Taxonomy" id="412755"/>
    <lineage>
        <taxon>unclassified sequences</taxon>
        <taxon>metagenomes</taxon>
        <taxon>ecological metagenomes</taxon>
    </lineage>
</organism>
<proteinExistence type="predicted"/>
<name>X1JXV8_9ZZZZ</name>
<evidence type="ECO:0000313" key="1">
    <source>
        <dbReference type="EMBL" id="GAH86235.1"/>
    </source>
</evidence>
<reference evidence="1" key="1">
    <citation type="journal article" date="2014" name="Front. Microbiol.">
        <title>High frequency of phylogenetically diverse reductive dehalogenase-homologous genes in deep subseafloor sedimentary metagenomes.</title>
        <authorList>
            <person name="Kawai M."/>
            <person name="Futagami T."/>
            <person name="Toyoda A."/>
            <person name="Takaki Y."/>
            <person name="Nishi S."/>
            <person name="Hori S."/>
            <person name="Arai W."/>
            <person name="Tsubouchi T."/>
            <person name="Morono Y."/>
            <person name="Uchiyama I."/>
            <person name="Ito T."/>
            <person name="Fujiyama A."/>
            <person name="Inagaki F."/>
            <person name="Takami H."/>
        </authorList>
    </citation>
    <scope>NUCLEOTIDE SEQUENCE</scope>
    <source>
        <strain evidence="1">Expedition CK06-06</strain>
    </source>
</reference>